<reference evidence="4" key="1">
    <citation type="journal article" date="2020" name="Microbiol. Resour. Announc.">
        <title>Complete Genome Sequence of Geobacillus sp. Strain E55-1, Isolated from Mine Geyser in Japan.</title>
        <authorList>
            <person name="Miyazaki K."/>
            <person name="Hase E."/>
            <person name="Tokito N."/>
        </authorList>
    </citation>
    <scope>NUCLEOTIDE SEQUENCE [LARGE SCALE GENOMIC DNA]</scope>
    <source>
        <strain evidence="4">E55-1</strain>
    </source>
</reference>
<keyword evidence="4" id="KW-1185">Reference proteome</keyword>
<organism evidence="3 4">
    <name type="scientific">Geobacillus subterraneus</name>
    <dbReference type="NCBI Taxonomy" id="129338"/>
    <lineage>
        <taxon>Bacteria</taxon>
        <taxon>Bacillati</taxon>
        <taxon>Bacillota</taxon>
        <taxon>Bacilli</taxon>
        <taxon>Bacillales</taxon>
        <taxon>Anoxybacillaceae</taxon>
        <taxon>Geobacillus</taxon>
    </lineage>
</organism>
<evidence type="ECO:0008006" key="5">
    <source>
        <dbReference type="Google" id="ProtNLM"/>
    </source>
</evidence>
<proteinExistence type="predicted"/>
<name>A0A679FV63_9BACL</name>
<keyword evidence="2" id="KW-0178">Competence</keyword>
<dbReference type="AlphaFoldDB" id="A0A679FV63"/>
<evidence type="ECO:0000256" key="2">
    <source>
        <dbReference type="ARBA" id="ARBA00023287"/>
    </source>
</evidence>
<evidence type="ECO:0000256" key="1">
    <source>
        <dbReference type="ARBA" id="ARBA00004241"/>
    </source>
</evidence>
<dbReference type="SUPFAM" id="SSF54523">
    <property type="entry name" value="Pili subunits"/>
    <property type="match status" value="1"/>
</dbReference>
<comment type="subcellular location">
    <subcellularLocation>
        <location evidence="1">Cell surface</location>
    </subcellularLocation>
</comment>
<dbReference type="InterPro" id="IPR016785">
    <property type="entry name" value="ComGD"/>
</dbReference>
<dbReference type="GO" id="GO:0030420">
    <property type="term" value="P:establishment of competence for transformation"/>
    <property type="evidence" value="ECO:0007669"/>
    <property type="project" value="UniProtKB-KW"/>
</dbReference>
<dbReference type="Proteomes" id="UP000501421">
    <property type="component" value="Chromosome"/>
</dbReference>
<gene>
    <name evidence="3" type="ORF">GsuE55_04440</name>
</gene>
<evidence type="ECO:0000313" key="4">
    <source>
        <dbReference type="Proteomes" id="UP000501421"/>
    </source>
</evidence>
<dbReference type="GO" id="GO:0009986">
    <property type="term" value="C:cell surface"/>
    <property type="evidence" value="ECO:0007669"/>
    <property type="project" value="UniProtKB-SubCell"/>
</dbReference>
<protein>
    <recommendedName>
        <fullName evidence="5">Competence protein ComG</fullName>
    </recommendedName>
</protein>
<dbReference type="Pfam" id="PF07963">
    <property type="entry name" value="N_methyl"/>
    <property type="match status" value="1"/>
</dbReference>
<evidence type="ECO:0000313" key="3">
    <source>
        <dbReference type="EMBL" id="BBW95611.1"/>
    </source>
</evidence>
<dbReference type="NCBIfam" id="TIGR02532">
    <property type="entry name" value="IV_pilin_GFxxxE"/>
    <property type="match status" value="1"/>
</dbReference>
<dbReference type="InterPro" id="IPR045584">
    <property type="entry name" value="Pilin-like"/>
</dbReference>
<accession>A0A679FV63</accession>
<dbReference type="NCBIfam" id="NF040982">
    <property type="entry name" value="ComGD"/>
    <property type="match status" value="1"/>
</dbReference>
<sequence length="147" mass="16380">MRAVRNGGFTLLEMLIVLTVVLLLTGLAVPALGGVVREQNKIHMLAVLRTDLYSAQQYALAHRMKVAVFFTERGAEYKVIEAASGRQVAARSLPSPWRFQLVTLRNPLVFTGNGNIERGGTVWVQGVKQSYKLTFLLGKGRFYVQKM</sequence>
<dbReference type="PIRSF" id="PIRSF021292">
    <property type="entry name" value="Competence_ComGD"/>
    <property type="match status" value="1"/>
</dbReference>
<dbReference type="RefSeq" id="WP_033844174.1">
    <property type="nucleotide sequence ID" value="NZ_AP022557.1"/>
</dbReference>
<dbReference type="PROSITE" id="PS00409">
    <property type="entry name" value="PROKAR_NTER_METHYL"/>
    <property type="match status" value="1"/>
</dbReference>
<dbReference type="EMBL" id="AP022557">
    <property type="protein sequence ID" value="BBW95611.1"/>
    <property type="molecule type" value="Genomic_DNA"/>
</dbReference>
<dbReference type="InterPro" id="IPR012902">
    <property type="entry name" value="N_methyl_site"/>
</dbReference>